<evidence type="ECO:0000313" key="2">
    <source>
        <dbReference type="EMBL" id="VYU69320.1"/>
    </source>
</evidence>
<dbReference type="InterPro" id="IPR008969">
    <property type="entry name" value="CarboxyPept-like_regulatory"/>
</dbReference>
<dbReference type="InterPro" id="IPR041700">
    <property type="entry name" value="OMP_b-brl_3"/>
</dbReference>
<name>A0A6N3GZD6_9BACT</name>
<gene>
    <name evidence="2" type="ORF">PCLFYP37_00697</name>
</gene>
<dbReference type="EMBL" id="CACRUT010000031">
    <property type="protein sequence ID" value="VYU69320.1"/>
    <property type="molecule type" value="Genomic_DNA"/>
</dbReference>
<proteinExistence type="predicted"/>
<reference evidence="2" key="1">
    <citation type="submission" date="2019-11" db="EMBL/GenBank/DDBJ databases">
        <authorList>
            <person name="Feng L."/>
        </authorList>
    </citation>
    <scope>NUCLEOTIDE SEQUENCE</scope>
    <source>
        <strain evidence="2">PclaraLFYP37</strain>
    </source>
</reference>
<dbReference type="SUPFAM" id="SSF56935">
    <property type="entry name" value="Porins"/>
    <property type="match status" value="1"/>
</dbReference>
<feature type="domain" description="Outer membrane protein beta-barrel" evidence="1">
    <location>
        <begin position="366"/>
        <end position="742"/>
    </location>
</feature>
<dbReference type="SUPFAM" id="SSF49464">
    <property type="entry name" value="Carboxypeptidase regulatory domain-like"/>
    <property type="match status" value="1"/>
</dbReference>
<dbReference type="Pfam" id="PF13620">
    <property type="entry name" value="CarboxypepD_reg"/>
    <property type="match status" value="1"/>
</dbReference>
<sequence length="762" mass="86955">MNRAHKILSVLLLGSYGLGIQLLDAQTVSGRITDRESSPVTGATVVLQTPDSTFVSAAVSDADGHFTLSAQPEQYRLIVQHLLYRSRTVNGTGKDVGTIVLQPADRTIGEVVIKAERPIVRVEEGRLNYDLEQIVRDKVVNNTYEALQRLPGVQEIGGKLTLAGAGDVTVILNGKPTTMDAGQLETLLRNTPVSRVEKVEVMYSTPPQYHVRGASLNVVLKRPNDYSFQGEVNASYDNCYFNAGNVTGNFRFSTPKLALDVMYGIDRVHTMQYYNLFSRHTLDGQVYSIEENEQLRNKAYRHNMRVAGEYHFNENGSIDLAYTGKYMPDIQENAQTTGNFQTSDIDGRREAQMHNIALHLRSGFGLDAGGDYTHYTTDNRRWMHAEYADGNRNRFTLAGGQRIDRYNVYADQKHKLSQGWNLGYGVSYTQTHNHDFQTYTEVEGDIATPSTDSKLKEQTADFYISLGKDYPSGISWSVSGTGEYYSIGNYRKWAFYPQASLTYMKTPEHILQLSLSTQKTYPGYWEMQSSVSYINGYSEIWGTPGLRPQTNYSVNANYVVKQKYVFGAYFSRTQDQFMQTAYQSTERLAMIYKMMNWNYTQYVGLMATVPFRAGTWWDSRWVAVEQYARHRCDDFFDLPFDRKKWILQCQWDNTFKLNKNLAFELRGFMQTPAIQGTYDLKMVGTVDAGVKWTFAGDKATLSARCSDIFNTSMPECNLRYGGQDVRMENSFYLRTFTLNFSFRFGGYKKKEIKEVDTSRFRH</sequence>
<dbReference type="Gene3D" id="2.60.40.1120">
    <property type="entry name" value="Carboxypeptidase-like, regulatory domain"/>
    <property type="match status" value="1"/>
</dbReference>
<evidence type="ECO:0000259" key="1">
    <source>
        <dbReference type="Pfam" id="PF14905"/>
    </source>
</evidence>
<protein>
    <recommendedName>
        <fullName evidence="1">Outer membrane protein beta-barrel domain-containing protein</fullName>
    </recommendedName>
</protein>
<accession>A0A6N3GZD6</accession>
<dbReference type="AlphaFoldDB" id="A0A6N3GZD6"/>
<organism evidence="2">
    <name type="scientific">Paraprevotella clara</name>
    <dbReference type="NCBI Taxonomy" id="454154"/>
    <lineage>
        <taxon>Bacteria</taxon>
        <taxon>Pseudomonadati</taxon>
        <taxon>Bacteroidota</taxon>
        <taxon>Bacteroidia</taxon>
        <taxon>Bacteroidales</taxon>
        <taxon>Prevotellaceae</taxon>
        <taxon>Paraprevotella</taxon>
    </lineage>
</organism>
<dbReference type="Pfam" id="PF14905">
    <property type="entry name" value="OMP_b-brl_3"/>
    <property type="match status" value="1"/>
</dbReference>
<dbReference type="RefSeq" id="WP_412441460.1">
    <property type="nucleotide sequence ID" value="NZ_CACRUT010000031.1"/>
</dbReference>